<dbReference type="AlphaFoldDB" id="A0A372MLQ8"/>
<accession>A0A372MLQ8</accession>
<dbReference type="Gene3D" id="2.60.120.10">
    <property type="entry name" value="Jelly Rolls"/>
    <property type="match status" value="1"/>
</dbReference>
<dbReference type="Proteomes" id="UP000264002">
    <property type="component" value="Unassembled WGS sequence"/>
</dbReference>
<reference evidence="3" key="1">
    <citation type="submission" date="2018-08" db="EMBL/GenBank/DDBJ databases">
        <authorList>
            <person name="Grouzdev D.S."/>
            <person name="Krutkina M.S."/>
        </authorList>
    </citation>
    <scope>NUCLEOTIDE SEQUENCE [LARGE SCALE GENOMIC DNA]</scope>
    <source>
        <strain evidence="3">4-11</strain>
    </source>
</reference>
<dbReference type="RefSeq" id="WP_117328919.1">
    <property type="nucleotide sequence ID" value="NZ_QUWK01000001.1"/>
</dbReference>
<comment type="caution">
    <text evidence="2">The sequence shown here is derived from an EMBL/GenBank/DDBJ whole genome shotgun (WGS) entry which is preliminary data.</text>
</comment>
<dbReference type="InterPro" id="IPR011051">
    <property type="entry name" value="RmlC_Cupin_sf"/>
</dbReference>
<sequence length="111" mass="12563">MSLYKRELVPNYKESRDFGDGKVLDIIATDQLLAGELELPPYSKAGYDGGHEDADEVFFVYQGIAKIEFPSLNQSQVVHTGSYIMMPRGIPHVVHNTEDEVLKLTYFQIVK</sequence>
<evidence type="ECO:0000313" key="3">
    <source>
        <dbReference type="Proteomes" id="UP000264002"/>
    </source>
</evidence>
<dbReference type="SUPFAM" id="SSF51182">
    <property type="entry name" value="RmlC-like cupins"/>
    <property type="match status" value="1"/>
</dbReference>
<gene>
    <name evidence="2" type="ORF">DYP60_00570</name>
</gene>
<feature type="domain" description="Cupin type-2" evidence="1">
    <location>
        <begin position="38"/>
        <end position="104"/>
    </location>
</feature>
<organism evidence="2 3">
    <name type="scientific">Sphaerochaeta halotolerans</name>
    <dbReference type="NCBI Taxonomy" id="2293840"/>
    <lineage>
        <taxon>Bacteria</taxon>
        <taxon>Pseudomonadati</taxon>
        <taxon>Spirochaetota</taxon>
        <taxon>Spirochaetia</taxon>
        <taxon>Spirochaetales</taxon>
        <taxon>Sphaerochaetaceae</taxon>
        <taxon>Sphaerochaeta</taxon>
    </lineage>
</organism>
<evidence type="ECO:0000313" key="2">
    <source>
        <dbReference type="EMBL" id="RFU96100.1"/>
    </source>
</evidence>
<keyword evidence="3" id="KW-1185">Reference proteome</keyword>
<dbReference type="Pfam" id="PF07883">
    <property type="entry name" value="Cupin_2"/>
    <property type="match status" value="1"/>
</dbReference>
<evidence type="ECO:0000259" key="1">
    <source>
        <dbReference type="Pfam" id="PF07883"/>
    </source>
</evidence>
<dbReference type="InterPro" id="IPR013096">
    <property type="entry name" value="Cupin_2"/>
</dbReference>
<name>A0A372MLQ8_9SPIR</name>
<reference evidence="2 3" key="2">
    <citation type="submission" date="2018-09" db="EMBL/GenBank/DDBJ databases">
        <title>Genome of Sphaerochaeta halotolerans strain 4-11.</title>
        <authorList>
            <person name="Nazina T.N."/>
            <person name="Sokolova D.S."/>
        </authorList>
    </citation>
    <scope>NUCLEOTIDE SEQUENCE [LARGE SCALE GENOMIC DNA]</scope>
    <source>
        <strain evidence="2 3">4-11</strain>
    </source>
</reference>
<dbReference type="InterPro" id="IPR014710">
    <property type="entry name" value="RmlC-like_jellyroll"/>
</dbReference>
<dbReference type="EMBL" id="QUWK01000001">
    <property type="protein sequence ID" value="RFU96100.1"/>
    <property type="molecule type" value="Genomic_DNA"/>
</dbReference>
<proteinExistence type="predicted"/>
<protein>
    <submittedName>
        <fullName evidence="2">Cupin domain-containing protein</fullName>
    </submittedName>
</protein>